<dbReference type="InterPro" id="IPR005127">
    <property type="entry name" value="Giardia_VSP"/>
</dbReference>
<keyword evidence="4" id="KW-1133">Transmembrane helix</keyword>
<proteinExistence type="predicted"/>
<evidence type="ECO:0000256" key="3">
    <source>
        <dbReference type="PROSITE-ProRule" id="PRU10141"/>
    </source>
</evidence>
<dbReference type="InterPro" id="IPR011009">
    <property type="entry name" value="Kinase-like_dom_sf"/>
</dbReference>
<dbReference type="PROSITE" id="PS00108">
    <property type="entry name" value="PROTEIN_KINASE_ST"/>
    <property type="match status" value="1"/>
</dbReference>
<organism evidence="6 7">
    <name type="scientific">Entamoeba invadens IP1</name>
    <dbReference type="NCBI Taxonomy" id="370355"/>
    <lineage>
        <taxon>Eukaryota</taxon>
        <taxon>Amoebozoa</taxon>
        <taxon>Evosea</taxon>
        <taxon>Archamoebae</taxon>
        <taxon>Mastigamoebida</taxon>
        <taxon>Entamoebidae</taxon>
        <taxon>Entamoeba</taxon>
    </lineage>
</organism>
<dbReference type="GO" id="GO:0004709">
    <property type="term" value="F:MAP kinase kinase kinase activity"/>
    <property type="evidence" value="ECO:0007669"/>
    <property type="project" value="UniProtKB-EC"/>
</dbReference>
<dbReference type="Proteomes" id="UP000014680">
    <property type="component" value="Unassembled WGS sequence"/>
</dbReference>
<dbReference type="SUPFAM" id="SSF56112">
    <property type="entry name" value="Protein kinase-like (PK-like)"/>
    <property type="match status" value="1"/>
</dbReference>
<keyword evidence="2 3" id="KW-0067">ATP-binding</keyword>
<dbReference type="SMART" id="SM00220">
    <property type="entry name" value="S_TKc"/>
    <property type="match status" value="1"/>
</dbReference>
<dbReference type="PANTHER" id="PTHR45756:SF1">
    <property type="entry name" value="PROTEIN KINASE DOMAIN CONTAINING PROTEIN"/>
    <property type="match status" value="1"/>
</dbReference>
<evidence type="ECO:0000313" key="6">
    <source>
        <dbReference type="EMBL" id="ELP89662.1"/>
    </source>
</evidence>
<dbReference type="InterPro" id="IPR000719">
    <property type="entry name" value="Prot_kinase_dom"/>
</dbReference>
<dbReference type="Gene3D" id="2.10.220.10">
    <property type="entry name" value="Hormone Receptor, Insulin-like Growth Factor Receptor 1, Chain A, domain 2"/>
    <property type="match status" value="2"/>
</dbReference>
<dbReference type="PROSITE" id="PS00107">
    <property type="entry name" value="PROTEIN_KINASE_ATP"/>
    <property type="match status" value="1"/>
</dbReference>
<dbReference type="Pfam" id="PF00069">
    <property type="entry name" value="Pkinase"/>
    <property type="match status" value="1"/>
</dbReference>
<evidence type="ECO:0000259" key="5">
    <source>
        <dbReference type="PROSITE" id="PS50011"/>
    </source>
</evidence>
<evidence type="ECO:0000313" key="7">
    <source>
        <dbReference type="Proteomes" id="UP000014680"/>
    </source>
</evidence>
<dbReference type="VEuPathDB" id="AmoebaDB:EIN_349820"/>
<keyword evidence="1 3" id="KW-0547">Nucleotide-binding</keyword>
<dbReference type="InterPro" id="IPR000742">
    <property type="entry name" value="EGF"/>
</dbReference>
<dbReference type="InterPro" id="IPR009030">
    <property type="entry name" value="Growth_fac_rcpt_cys_sf"/>
</dbReference>
<sequence>MYIFVFRKLKLCKFQNKIVCVSPTMECPLNYQWSLIGDILKLQQHIKNEKTTNGCDLFATFSPNNSSHKTFNRNFSKTTKKLEYFEKHDLFLKRNQTKNVSKGFYCGNYPNCASCTSTNGVSYCNQCIDGFYKSDTYSCSQCYFGCATCTGSGYGQCTSCVTTGFILAYSSCNACGVGCAYCTFNQNGYCQTCLNGYYLSDYHCKKCISGCASCNNDTIGPCNTCISGYYLEGSTCYKCYIGCLSCTSGKNGYCTSCMKGYYKTGGYCYACYTGCLTCTGPSNGFCNTCAKGYYLTYASCLKCIEGCLDCTNYEEGSCQSCEDGYFLSEGKCVRCYTGCSTCNNTNNGSCFSCVTPGYFLSGFSCVQCSEGCATCRENGEDCVTCLSGYYLTTNKCNKCPNGCETCISGFPALQCTTCFDGYYRSGNSCFACLEGCQICSSRSNCYSCINGYSLYGTTCHQCYDVCTTCNNSVLNGYCNSCVSIGYYYDNYFCKDCSNNCRTCEGSSSNCTSCEDGTFYLKDNKCLKCNNCGNGNCHQHGCTKCTNVNYYINGYDCIKCDESCQMCDGGLSTNCLSCKIGFYSDNKQCKTCDSNCNSNSCDTVNGCTSCKENYFAFNKTCHPCSDISNCLRCSPKHKECTTCSPPFEIKDGVCVCKMGYYLSSENTCTPCYDNTEYGNCKMCHSHDETDFKEVCDVCYPPFALNTNTSLCSRCLKGTYYDNNQCINEVGNCLARVNTTTCVICDENYYLQNSICVSKSLDSKCISKGKIVCEDCEGGISVKRNCTNEINNCKYYYNNNLKSVKKCLNCDDNNLYISDGSCVTFYMKDDLYLKNNVYYRCEADQFLDQNMKCNLCSTSANDLFEKCILLNENGEFTNKVIQCIENSALNYNENTCFVEDKCVKYSSGDCVQCTNTSHYITQHNYCVLSEIPNCIKYNNVNCVECTKGNLLSNGSCKETTSFNCEKANQVSCTKCLPSFYREETVYCSPTTNNSKYITKSQDNQMTIRECSNNYTLYDNTCSTQNEKSVLKEYTQNVCKTTSTKGCLRCSDGYYLTETNLCLSCQNSESECLTCKSSTHCLTCNLTTSFLNANNKCEQTTELSKRCQQMMPTNTGCAICKNNYFKYNNDCLDCDGSCETCIDTTKCLSCKPDYYQIVSESYLCQKYSTLYNCTVKTQIGCVGCEDGFYLGTAILRCYKCSNNCLKCFSDDFCTTCDNDFILKNGVCQPLDTVIYCVSATNNFCVKCDIKHKISNDGLSCLEDNKYFLKIGLPVIVIIIVLIIIIIVIATVVIYLILQHKKKKEEMKTVCIFNMNKSNISFNEMSSKLVSNLNEIEFESDTNCGIANTDIPVDSETRALLCIGNISKNKQKIQFSVIEGCELYSIRTVPSLVTLKNNEACEFEVFLKPNCTCQIEDEILCISLDIKKGEQTTNKIKIKAKTILTTKLNNSELLENVKLGEGSFGIVYKGTFRGQDVAIKRLKSVTEDNKSMEEFEKEVSMLDKFRSEYIVHFYGAVFIPKKICLVTEFAKYGSLHDLMKISQNGSKSTSKRELNTDINNNKPDITILRKFMLDMAKGISYLHNNGIVHRDIKPDNLLVFSLEMNDEINSKLTDFGSARNINMMMTNMTFTKGIGTPKYMAPEVLNREKYKMPSDIYSFAITMYETFNWGDAYPKNKFQYAWSIADFVTSGKHLEKNQNIGNEEFDIIEKMWCTDPHNRVEIDQIINAINHIIQ</sequence>
<name>A0A0A1U956_ENTIV</name>
<dbReference type="Pfam" id="PF03302">
    <property type="entry name" value="VSP"/>
    <property type="match status" value="1"/>
</dbReference>
<dbReference type="SMART" id="SM00261">
    <property type="entry name" value="FU"/>
    <property type="match status" value="13"/>
</dbReference>
<reference evidence="6 7" key="1">
    <citation type="submission" date="2012-10" db="EMBL/GenBank/DDBJ databases">
        <authorList>
            <person name="Zafar N."/>
            <person name="Inman J."/>
            <person name="Hall N."/>
            <person name="Lorenzi H."/>
            <person name="Caler E."/>
        </authorList>
    </citation>
    <scope>NUCLEOTIDE SEQUENCE [LARGE SCALE GENOMIC DNA]</scope>
    <source>
        <strain evidence="6 7">IP1</strain>
    </source>
</reference>
<keyword evidence="7" id="KW-1185">Reference proteome</keyword>
<dbReference type="RefSeq" id="XP_004256433.1">
    <property type="nucleotide sequence ID" value="XM_004256385.1"/>
</dbReference>
<dbReference type="SUPFAM" id="SSF57184">
    <property type="entry name" value="Growth factor receptor domain"/>
    <property type="match status" value="9"/>
</dbReference>
<evidence type="ECO:0000256" key="1">
    <source>
        <dbReference type="ARBA" id="ARBA00022741"/>
    </source>
</evidence>
<keyword evidence="4" id="KW-0472">Membrane</keyword>
<dbReference type="Gene3D" id="3.30.200.20">
    <property type="entry name" value="Phosphorylase Kinase, domain 1"/>
    <property type="match status" value="1"/>
</dbReference>
<dbReference type="InterPro" id="IPR017441">
    <property type="entry name" value="Protein_kinase_ATP_BS"/>
</dbReference>
<dbReference type="SMART" id="SM00181">
    <property type="entry name" value="EGF"/>
    <property type="match status" value="15"/>
</dbReference>
<dbReference type="InterPro" id="IPR006212">
    <property type="entry name" value="Furin_repeat"/>
</dbReference>
<dbReference type="GO" id="GO:0005524">
    <property type="term" value="F:ATP binding"/>
    <property type="evidence" value="ECO:0007669"/>
    <property type="project" value="UniProtKB-UniRule"/>
</dbReference>
<gene>
    <name evidence="6" type="ORF">EIN_349820</name>
</gene>
<feature type="transmembrane region" description="Helical" evidence="4">
    <location>
        <begin position="1267"/>
        <end position="1294"/>
    </location>
</feature>
<dbReference type="EMBL" id="KB206595">
    <property type="protein sequence ID" value="ELP89662.1"/>
    <property type="molecule type" value="Genomic_DNA"/>
</dbReference>
<feature type="domain" description="Protein kinase" evidence="5">
    <location>
        <begin position="1449"/>
        <end position="1730"/>
    </location>
</feature>
<dbReference type="InterPro" id="IPR053215">
    <property type="entry name" value="TKL_Ser/Thr_kinase"/>
</dbReference>
<keyword evidence="4" id="KW-0812">Transmembrane</keyword>
<dbReference type="Gene3D" id="1.10.510.10">
    <property type="entry name" value="Transferase(Phosphotransferase) domain 1"/>
    <property type="match status" value="1"/>
</dbReference>
<dbReference type="PANTHER" id="PTHR45756">
    <property type="entry name" value="PALMITOYLTRANSFERASE"/>
    <property type="match status" value="1"/>
</dbReference>
<dbReference type="InterPro" id="IPR008271">
    <property type="entry name" value="Ser/Thr_kinase_AS"/>
</dbReference>
<feature type="binding site" evidence="3">
    <location>
        <position position="1476"/>
    </location>
    <ligand>
        <name>ATP</name>
        <dbReference type="ChEBI" id="CHEBI:30616"/>
    </ligand>
</feature>
<protein>
    <submittedName>
        <fullName evidence="6">Protein serine/threonine kinase, putative</fullName>
        <ecNumber evidence="6">2.7.11.25</ecNumber>
    </submittedName>
</protein>
<keyword evidence="6" id="KW-0808">Transferase</keyword>
<evidence type="ECO:0000256" key="2">
    <source>
        <dbReference type="ARBA" id="ARBA00022840"/>
    </source>
</evidence>
<accession>A0A0A1U956</accession>
<dbReference type="KEGG" id="eiv:EIN_349820"/>
<dbReference type="PROSITE" id="PS50011">
    <property type="entry name" value="PROTEIN_KINASE_DOM"/>
    <property type="match status" value="1"/>
</dbReference>
<dbReference type="EC" id="2.7.11.25" evidence="6"/>
<dbReference type="GeneID" id="14888645"/>
<keyword evidence="6" id="KW-0418">Kinase</keyword>
<dbReference type="OrthoDB" id="311164at2759"/>
<evidence type="ECO:0000256" key="4">
    <source>
        <dbReference type="SAM" id="Phobius"/>
    </source>
</evidence>